<dbReference type="AlphaFoldDB" id="A0A6I3IX85"/>
<keyword evidence="1" id="KW-0472">Membrane</keyword>
<organism evidence="2 3">
    <name type="scientific">Arsenicicoccus cauae</name>
    <dbReference type="NCBI Taxonomy" id="2663847"/>
    <lineage>
        <taxon>Bacteria</taxon>
        <taxon>Bacillati</taxon>
        <taxon>Actinomycetota</taxon>
        <taxon>Actinomycetes</taxon>
        <taxon>Micrococcales</taxon>
        <taxon>Intrasporangiaceae</taxon>
        <taxon>Arsenicicoccus</taxon>
    </lineage>
</organism>
<reference evidence="2 3" key="1">
    <citation type="submission" date="2019-11" db="EMBL/GenBank/DDBJ databases">
        <title>Whole genome sequencing identifies a novel species of the genus Arsenicicoccus isolated from human blood.</title>
        <authorList>
            <person name="Jeong J.H."/>
            <person name="Kweon O.J."/>
            <person name="Kim H.R."/>
            <person name="Kim T.-H."/>
            <person name="Ha S.-M."/>
            <person name="Lee M.-K."/>
        </authorList>
    </citation>
    <scope>NUCLEOTIDE SEQUENCE [LARGE SCALE GENOMIC DNA]</scope>
    <source>
        <strain evidence="2 3">MKL-02</strain>
    </source>
</reference>
<protein>
    <submittedName>
        <fullName evidence="2">Uncharacterized protein</fullName>
    </submittedName>
</protein>
<dbReference type="RefSeq" id="WP_154594340.1">
    <property type="nucleotide sequence ID" value="NZ_WLVL01000043.1"/>
</dbReference>
<keyword evidence="1" id="KW-1133">Transmembrane helix</keyword>
<comment type="caution">
    <text evidence="2">The sequence shown here is derived from an EMBL/GenBank/DDBJ whole genome shotgun (WGS) entry which is preliminary data.</text>
</comment>
<dbReference type="EMBL" id="WLVL01000043">
    <property type="protein sequence ID" value="MTB73069.1"/>
    <property type="molecule type" value="Genomic_DNA"/>
</dbReference>
<name>A0A6I3IX85_9MICO</name>
<feature type="transmembrane region" description="Helical" evidence="1">
    <location>
        <begin position="53"/>
        <end position="73"/>
    </location>
</feature>
<dbReference type="Proteomes" id="UP000431092">
    <property type="component" value="Unassembled WGS sequence"/>
</dbReference>
<gene>
    <name evidence="2" type="ORF">GGG17_14080</name>
</gene>
<accession>A0A6I3IX85</accession>
<keyword evidence="1" id="KW-0812">Transmembrane</keyword>
<evidence type="ECO:0000313" key="3">
    <source>
        <dbReference type="Proteomes" id="UP000431092"/>
    </source>
</evidence>
<proteinExistence type="predicted"/>
<sequence>MAFVIVLAILTLVAAYAAARPNDLWFQHYAGRFARARSARPGEPEHARRRRTYLVMAAICAALLAISLWALWLSNQPAPVS</sequence>
<keyword evidence="3" id="KW-1185">Reference proteome</keyword>
<evidence type="ECO:0000313" key="2">
    <source>
        <dbReference type="EMBL" id="MTB73069.1"/>
    </source>
</evidence>
<evidence type="ECO:0000256" key="1">
    <source>
        <dbReference type="SAM" id="Phobius"/>
    </source>
</evidence>